<comment type="caution">
    <text evidence="1">The sequence shown here is derived from an EMBL/GenBank/DDBJ whole genome shotgun (WGS) entry which is preliminary data.</text>
</comment>
<name>A0ABW8XTW6_9FLAO</name>
<dbReference type="EMBL" id="JBELQA010000005">
    <property type="protein sequence ID" value="MFL9831341.1"/>
    <property type="molecule type" value="Genomic_DNA"/>
</dbReference>
<proteinExistence type="predicted"/>
<dbReference type="Proteomes" id="UP001629260">
    <property type="component" value="Unassembled WGS sequence"/>
</dbReference>
<accession>A0ABW8XTW6</accession>
<dbReference type="RefSeq" id="WP_408081812.1">
    <property type="nucleotide sequence ID" value="NZ_JBELQA010000005.1"/>
</dbReference>
<keyword evidence="2" id="KW-1185">Reference proteome</keyword>
<protein>
    <submittedName>
        <fullName evidence="1">Uncharacterized protein</fullName>
    </submittedName>
</protein>
<gene>
    <name evidence="1" type="ORF">ABS764_10830</name>
</gene>
<sequence>MNDIQNILDITFPFVEKLLKDYGEFYPLASVVNLNHEVEQLLLSEDEENDFPKSTGVIGEIKKELRWRRDDYIAFAIFYDVRLKEKQTDAIAVLVEHKFEKQAFVFYYPYKLIDNELFFSDSWKEMKEIEIFDK</sequence>
<evidence type="ECO:0000313" key="1">
    <source>
        <dbReference type="EMBL" id="MFL9831341.1"/>
    </source>
</evidence>
<organism evidence="1 2">
    <name type="scientific">Flavobacterium plantiphilum</name>
    <dbReference type="NCBI Taxonomy" id="3163297"/>
    <lineage>
        <taxon>Bacteria</taxon>
        <taxon>Pseudomonadati</taxon>
        <taxon>Bacteroidota</taxon>
        <taxon>Flavobacteriia</taxon>
        <taxon>Flavobacteriales</taxon>
        <taxon>Flavobacteriaceae</taxon>
        <taxon>Flavobacterium</taxon>
    </lineage>
</organism>
<reference evidence="1 2" key="1">
    <citation type="submission" date="2024-06" db="EMBL/GenBank/DDBJ databases">
        <authorList>
            <person name="Kaempfer P."/>
            <person name="Viver T."/>
        </authorList>
    </citation>
    <scope>NUCLEOTIDE SEQUENCE [LARGE SCALE GENOMIC DNA]</scope>
    <source>
        <strain evidence="1 2">ST-87</strain>
    </source>
</reference>
<evidence type="ECO:0000313" key="2">
    <source>
        <dbReference type="Proteomes" id="UP001629260"/>
    </source>
</evidence>